<dbReference type="RefSeq" id="WP_183401068.1">
    <property type="nucleotide sequence ID" value="NZ_JACIDS010000006.1"/>
</dbReference>
<dbReference type="PANTHER" id="PTHR43537:SF24">
    <property type="entry name" value="GLUCONATE OPERON TRANSCRIPTIONAL REPRESSOR"/>
    <property type="match status" value="1"/>
</dbReference>
<feature type="domain" description="HTH gntR-type" evidence="4">
    <location>
        <begin position="23"/>
        <end position="90"/>
    </location>
</feature>
<protein>
    <submittedName>
        <fullName evidence="5">DNA-binding GntR family transcriptional regulator</fullName>
    </submittedName>
</protein>
<dbReference type="GO" id="GO:0003677">
    <property type="term" value="F:DNA binding"/>
    <property type="evidence" value="ECO:0007669"/>
    <property type="project" value="UniProtKB-KW"/>
</dbReference>
<keyword evidence="1" id="KW-0805">Transcription regulation</keyword>
<dbReference type="Gene3D" id="1.10.10.10">
    <property type="entry name" value="Winged helix-like DNA-binding domain superfamily/Winged helix DNA-binding domain"/>
    <property type="match status" value="1"/>
</dbReference>
<evidence type="ECO:0000313" key="5">
    <source>
        <dbReference type="EMBL" id="MBB3933414.1"/>
    </source>
</evidence>
<keyword evidence="6" id="KW-1185">Reference proteome</keyword>
<dbReference type="InterPro" id="IPR008920">
    <property type="entry name" value="TF_FadR/GntR_C"/>
</dbReference>
<evidence type="ECO:0000256" key="1">
    <source>
        <dbReference type="ARBA" id="ARBA00023015"/>
    </source>
</evidence>
<sequence length="237" mass="26886">MARVAKLDPSSAPRFFRPIERARTIPDEIADRIIMSIVYGEKRPGDRITEAEIAAGMNVSRVPGREAMQKLQLQGILEPSELRGMRVADFSDERINEIYEVRLAIEKVTFRHAMRRARDNPALLAPLEAVLDAMTDVAGVRDHIAVGQLDVEFHRTVARIAQNKMAERIWEGLSPHLLIVFCREWIRAESPPEEVKLHRELLELLRGGKEDEIDPMLTTHIIGPHSLLLESWKGPSP</sequence>
<dbReference type="Pfam" id="PF07729">
    <property type="entry name" value="FCD"/>
    <property type="match status" value="1"/>
</dbReference>
<keyword evidence="3" id="KW-0804">Transcription</keyword>
<gene>
    <name evidence="5" type="ORF">GGR25_004487</name>
</gene>
<dbReference type="AlphaFoldDB" id="A0A840AUX3"/>
<dbReference type="SUPFAM" id="SSF46785">
    <property type="entry name" value="Winged helix' DNA-binding domain"/>
    <property type="match status" value="1"/>
</dbReference>
<dbReference type="Pfam" id="PF00392">
    <property type="entry name" value="GntR"/>
    <property type="match status" value="1"/>
</dbReference>
<comment type="caution">
    <text evidence="5">The sequence shown here is derived from an EMBL/GenBank/DDBJ whole genome shotgun (WGS) entry which is preliminary data.</text>
</comment>
<dbReference type="GO" id="GO:0003700">
    <property type="term" value="F:DNA-binding transcription factor activity"/>
    <property type="evidence" value="ECO:0007669"/>
    <property type="project" value="InterPro"/>
</dbReference>
<dbReference type="SMART" id="SM00345">
    <property type="entry name" value="HTH_GNTR"/>
    <property type="match status" value="1"/>
</dbReference>
<dbReference type="EMBL" id="JACIDS010000006">
    <property type="protein sequence ID" value="MBB3933414.1"/>
    <property type="molecule type" value="Genomic_DNA"/>
</dbReference>
<dbReference type="InterPro" id="IPR000524">
    <property type="entry name" value="Tscrpt_reg_HTH_GntR"/>
</dbReference>
<name>A0A840AUX3_9HYPH</name>
<dbReference type="InterPro" id="IPR036388">
    <property type="entry name" value="WH-like_DNA-bd_sf"/>
</dbReference>
<keyword evidence="2 5" id="KW-0238">DNA-binding</keyword>
<evidence type="ECO:0000256" key="2">
    <source>
        <dbReference type="ARBA" id="ARBA00023125"/>
    </source>
</evidence>
<dbReference type="InterPro" id="IPR036390">
    <property type="entry name" value="WH_DNA-bd_sf"/>
</dbReference>
<dbReference type="PANTHER" id="PTHR43537">
    <property type="entry name" value="TRANSCRIPTIONAL REGULATOR, GNTR FAMILY"/>
    <property type="match status" value="1"/>
</dbReference>
<organism evidence="5 6">
    <name type="scientific">Kaistia hirudinis</name>
    <dbReference type="NCBI Taxonomy" id="1293440"/>
    <lineage>
        <taxon>Bacteria</taxon>
        <taxon>Pseudomonadati</taxon>
        <taxon>Pseudomonadota</taxon>
        <taxon>Alphaproteobacteria</taxon>
        <taxon>Hyphomicrobiales</taxon>
        <taxon>Kaistiaceae</taxon>
        <taxon>Kaistia</taxon>
    </lineage>
</organism>
<accession>A0A840AUX3</accession>
<evidence type="ECO:0000313" key="6">
    <source>
        <dbReference type="Proteomes" id="UP000553963"/>
    </source>
</evidence>
<evidence type="ECO:0000256" key="3">
    <source>
        <dbReference type="ARBA" id="ARBA00023163"/>
    </source>
</evidence>
<proteinExistence type="predicted"/>
<dbReference type="SMART" id="SM00895">
    <property type="entry name" value="FCD"/>
    <property type="match status" value="1"/>
</dbReference>
<dbReference type="SUPFAM" id="SSF48008">
    <property type="entry name" value="GntR ligand-binding domain-like"/>
    <property type="match status" value="1"/>
</dbReference>
<dbReference type="InterPro" id="IPR011711">
    <property type="entry name" value="GntR_C"/>
</dbReference>
<dbReference type="Proteomes" id="UP000553963">
    <property type="component" value="Unassembled WGS sequence"/>
</dbReference>
<evidence type="ECO:0000259" key="4">
    <source>
        <dbReference type="PROSITE" id="PS50949"/>
    </source>
</evidence>
<dbReference type="Gene3D" id="1.20.120.530">
    <property type="entry name" value="GntR ligand-binding domain-like"/>
    <property type="match status" value="1"/>
</dbReference>
<dbReference type="PROSITE" id="PS50949">
    <property type="entry name" value="HTH_GNTR"/>
    <property type="match status" value="1"/>
</dbReference>
<reference evidence="5 6" key="1">
    <citation type="submission" date="2020-08" db="EMBL/GenBank/DDBJ databases">
        <title>Genomic Encyclopedia of Type Strains, Phase IV (KMG-IV): sequencing the most valuable type-strain genomes for metagenomic binning, comparative biology and taxonomic classification.</title>
        <authorList>
            <person name="Goeker M."/>
        </authorList>
    </citation>
    <scope>NUCLEOTIDE SEQUENCE [LARGE SCALE GENOMIC DNA]</scope>
    <source>
        <strain evidence="5 6">DSM 25966</strain>
    </source>
</reference>